<dbReference type="Pfam" id="PF00753">
    <property type="entry name" value="Lactamase_B"/>
    <property type="match status" value="1"/>
</dbReference>
<feature type="domain" description="Metallo-beta-lactamase" evidence="5">
    <location>
        <begin position="23"/>
        <end position="221"/>
    </location>
</feature>
<keyword evidence="3" id="KW-0378">Hydrolase</keyword>
<evidence type="ECO:0000256" key="4">
    <source>
        <dbReference type="ARBA" id="ARBA00022833"/>
    </source>
</evidence>
<dbReference type="SMART" id="SM00849">
    <property type="entry name" value="Lactamase_B"/>
    <property type="match status" value="1"/>
</dbReference>
<gene>
    <name evidence="6" type="ORF">M9Y10_000431</name>
</gene>
<evidence type="ECO:0000256" key="2">
    <source>
        <dbReference type="ARBA" id="ARBA00022723"/>
    </source>
</evidence>
<organism evidence="6 7">
    <name type="scientific">Tritrichomonas musculus</name>
    <dbReference type="NCBI Taxonomy" id="1915356"/>
    <lineage>
        <taxon>Eukaryota</taxon>
        <taxon>Metamonada</taxon>
        <taxon>Parabasalia</taxon>
        <taxon>Tritrichomonadida</taxon>
        <taxon>Tritrichomonadidae</taxon>
        <taxon>Tritrichomonas</taxon>
    </lineage>
</organism>
<keyword evidence="2" id="KW-0479">Metal-binding</keyword>
<comment type="cofactor">
    <cofactor evidence="1">
        <name>Zn(2+)</name>
        <dbReference type="ChEBI" id="CHEBI:29105"/>
    </cofactor>
</comment>
<reference evidence="6 7" key="1">
    <citation type="submission" date="2024-04" db="EMBL/GenBank/DDBJ databases">
        <title>Tritrichomonas musculus Genome.</title>
        <authorList>
            <person name="Alves-Ferreira E."/>
            <person name="Grigg M."/>
            <person name="Lorenzi H."/>
            <person name="Galac M."/>
        </authorList>
    </citation>
    <scope>NUCLEOTIDE SEQUENCE [LARGE SCALE GENOMIC DNA]</scope>
    <source>
        <strain evidence="6 7">EAF2021</strain>
    </source>
</reference>
<evidence type="ECO:0000256" key="1">
    <source>
        <dbReference type="ARBA" id="ARBA00001947"/>
    </source>
</evidence>
<keyword evidence="4" id="KW-0862">Zinc</keyword>
<dbReference type="Proteomes" id="UP001470230">
    <property type="component" value="Unassembled WGS sequence"/>
</dbReference>
<comment type="caution">
    <text evidence="6">The sequence shown here is derived from an EMBL/GenBank/DDBJ whole genome shotgun (WGS) entry which is preliminary data.</text>
</comment>
<protein>
    <recommendedName>
        <fullName evidence="5">Metallo-beta-lactamase domain-containing protein</fullName>
    </recommendedName>
</protein>
<dbReference type="InterPro" id="IPR001279">
    <property type="entry name" value="Metallo-B-lactamas"/>
</dbReference>
<proteinExistence type="predicted"/>
<dbReference type="EMBL" id="JAPFFF010000001">
    <property type="protein sequence ID" value="KAK8898160.1"/>
    <property type="molecule type" value="Genomic_DNA"/>
</dbReference>
<evidence type="ECO:0000259" key="5">
    <source>
        <dbReference type="SMART" id="SM00849"/>
    </source>
</evidence>
<dbReference type="CDD" id="cd06262">
    <property type="entry name" value="metallo-hydrolase-like_MBL-fold"/>
    <property type="match status" value="1"/>
</dbReference>
<sequence>MLSNFYHSRKLLHVSGAPLGPLKTNTYILFHNDMRVLLIDPSEPITGFLKYLKKIEPHIKDVNVYLTHGHWNHIVGVPKVCDAFPKAKVYASKKDMQLYTSPKYNLSESTDHPITIEKYLDRFVFIKDGDILSLKDSKDATKNSKYGYDKLTVIETPGHTPGSTVLKAENKNFKLLFTGDTISYGSVGNALLLLGNYDNLMDSILNKLMHLSDEFVIFPGHGEQTKIGDERKTSPLILYELNKRKKSNVEMVDI</sequence>
<dbReference type="PANTHER" id="PTHR46233">
    <property type="entry name" value="HYDROXYACYLGLUTATHIONE HYDROLASE GLOC"/>
    <property type="match status" value="1"/>
</dbReference>
<dbReference type="Gene3D" id="3.60.15.10">
    <property type="entry name" value="Ribonuclease Z/Hydroxyacylglutathione hydrolase-like"/>
    <property type="match status" value="1"/>
</dbReference>
<evidence type="ECO:0000313" key="6">
    <source>
        <dbReference type="EMBL" id="KAK8898160.1"/>
    </source>
</evidence>
<accession>A0ABR2L7B5</accession>
<evidence type="ECO:0000256" key="3">
    <source>
        <dbReference type="ARBA" id="ARBA00022801"/>
    </source>
</evidence>
<dbReference type="SUPFAM" id="SSF56281">
    <property type="entry name" value="Metallo-hydrolase/oxidoreductase"/>
    <property type="match status" value="1"/>
</dbReference>
<evidence type="ECO:0000313" key="7">
    <source>
        <dbReference type="Proteomes" id="UP001470230"/>
    </source>
</evidence>
<dbReference type="InterPro" id="IPR051453">
    <property type="entry name" value="MBL_Glyoxalase_II"/>
</dbReference>
<keyword evidence="7" id="KW-1185">Reference proteome</keyword>
<dbReference type="InterPro" id="IPR036866">
    <property type="entry name" value="RibonucZ/Hydroxyglut_hydro"/>
</dbReference>
<name>A0ABR2L7B5_9EUKA</name>
<dbReference type="PANTHER" id="PTHR46233:SF3">
    <property type="entry name" value="HYDROXYACYLGLUTATHIONE HYDROLASE GLOC"/>
    <property type="match status" value="1"/>
</dbReference>